<accession>A0ABT6NGH1</accession>
<feature type="transmembrane region" description="Helical" evidence="1">
    <location>
        <begin position="50"/>
        <end position="69"/>
    </location>
</feature>
<sequence>MFESLFSTTATSSSLSLIEVIVTIVMAFICGGIISFTYHKTSIKGHYSENFALTMILLPAVISIIIFLIGSDVARAFSLAGAFSIIRFRSAPGEPKDIAYVLFAMAAGLASGVGAFAYAAVFTVILCAVMFLLFKTKFKGGATESKQLVITIPEDLNYETAFADIMEKFTLKSNLKRVKTTALGSLYQIFYDIDLKENVSTKAFIDELRCRNGNLNISLTLLSDQAGE</sequence>
<dbReference type="Pfam" id="PF16316">
    <property type="entry name" value="DUF4956"/>
    <property type="match status" value="1"/>
</dbReference>
<evidence type="ECO:0000313" key="3">
    <source>
        <dbReference type="Proteomes" id="UP001158045"/>
    </source>
</evidence>
<proteinExistence type="predicted"/>
<dbReference type="RefSeq" id="WP_281095432.1">
    <property type="nucleotide sequence ID" value="NZ_JARYZI010000013.1"/>
</dbReference>
<dbReference type="EMBL" id="JARYZI010000013">
    <property type="protein sequence ID" value="MDH8679535.1"/>
    <property type="molecule type" value="Genomic_DNA"/>
</dbReference>
<keyword evidence="1" id="KW-1133">Transmembrane helix</keyword>
<feature type="transmembrane region" description="Helical" evidence="1">
    <location>
        <begin position="100"/>
        <end position="133"/>
    </location>
</feature>
<feature type="transmembrane region" description="Helical" evidence="1">
    <location>
        <begin position="20"/>
        <end position="38"/>
    </location>
</feature>
<evidence type="ECO:0000256" key="1">
    <source>
        <dbReference type="SAM" id="Phobius"/>
    </source>
</evidence>
<keyword evidence="3" id="KW-1185">Reference proteome</keyword>
<name>A0ABT6NGH1_9FIRM</name>
<gene>
    <name evidence="2" type="ORF">QE109_15355</name>
</gene>
<organism evidence="2 3">
    <name type="scientific">Fusibacter bizertensis</name>
    <dbReference type="NCBI Taxonomy" id="1488331"/>
    <lineage>
        <taxon>Bacteria</taxon>
        <taxon>Bacillati</taxon>
        <taxon>Bacillota</taxon>
        <taxon>Clostridia</taxon>
        <taxon>Eubacteriales</taxon>
        <taxon>Eubacteriales Family XII. Incertae Sedis</taxon>
        <taxon>Fusibacter</taxon>
    </lineage>
</organism>
<reference evidence="2 3" key="1">
    <citation type="submission" date="2023-04" db="EMBL/GenBank/DDBJ databases">
        <title>Fusibacter bizertensis strain WBS, isolated from littoral bottom sediments of the Arctic seas - biochemical and genomic analysis.</title>
        <authorList>
            <person name="Brioukhanov A.L."/>
        </authorList>
    </citation>
    <scope>NUCLEOTIDE SEQUENCE [LARGE SCALE GENOMIC DNA]</scope>
    <source>
        <strain evidence="2 3">WBS</strain>
    </source>
</reference>
<evidence type="ECO:0000313" key="2">
    <source>
        <dbReference type="EMBL" id="MDH8679535.1"/>
    </source>
</evidence>
<dbReference type="Proteomes" id="UP001158045">
    <property type="component" value="Unassembled WGS sequence"/>
</dbReference>
<comment type="caution">
    <text evidence="2">The sequence shown here is derived from an EMBL/GenBank/DDBJ whole genome shotgun (WGS) entry which is preliminary data.</text>
</comment>
<protein>
    <submittedName>
        <fullName evidence="2">DUF4956 domain-containing protein</fullName>
    </submittedName>
</protein>
<keyword evidence="1" id="KW-0812">Transmembrane</keyword>
<keyword evidence="1" id="KW-0472">Membrane</keyword>
<dbReference type="InterPro" id="IPR032531">
    <property type="entry name" value="DUF4956"/>
</dbReference>